<dbReference type="EMBL" id="LT629688">
    <property type="protein sequence ID" value="SDD55650.1"/>
    <property type="molecule type" value="Genomic_DNA"/>
</dbReference>
<evidence type="ECO:0000313" key="4">
    <source>
        <dbReference type="EMBL" id="SDD55650.1"/>
    </source>
</evidence>
<evidence type="ECO:0000259" key="3">
    <source>
        <dbReference type="Pfam" id="PF01882"/>
    </source>
</evidence>
<dbReference type="OrthoDB" id="9812729at2"/>
<name>A0A1G6VPR3_9ACTN</name>
<dbReference type="Proteomes" id="UP000198546">
    <property type="component" value="Chromosome i"/>
</dbReference>
<feature type="domain" description="DUF58" evidence="3">
    <location>
        <begin position="255"/>
        <end position="346"/>
    </location>
</feature>
<dbReference type="PANTHER" id="PTHR34351:SF1">
    <property type="entry name" value="SLR1927 PROTEIN"/>
    <property type="match status" value="1"/>
</dbReference>
<reference evidence="4 5" key="1">
    <citation type="submission" date="2016-10" db="EMBL/GenBank/DDBJ databases">
        <authorList>
            <person name="de Groot N.N."/>
        </authorList>
    </citation>
    <scope>NUCLEOTIDE SEQUENCE [LARGE SCALE GENOMIC DNA]</scope>
    <source>
        <strain evidence="4 5">MON 2.2</strain>
    </source>
</reference>
<dbReference type="STRING" id="675864.SAMN04489747_1224"/>
<keyword evidence="2" id="KW-0812">Transmembrane</keyword>
<proteinExistence type="predicted"/>
<feature type="transmembrane region" description="Helical" evidence="2">
    <location>
        <begin position="64"/>
        <end position="83"/>
    </location>
</feature>
<feature type="region of interest" description="Disordered" evidence="1">
    <location>
        <begin position="1"/>
        <end position="37"/>
    </location>
</feature>
<evidence type="ECO:0000256" key="2">
    <source>
        <dbReference type="SAM" id="Phobius"/>
    </source>
</evidence>
<keyword evidence="5" id="KW-1185">Reference proteome</keyword>
<dbReference type="Pfam" id="PF01882">
    <property type="entry name" value="DUF58"/>
    <property type="match status" value="1"/>
</dbReference>
<feature type="compositionally biased region" description="Low complexity" evidence="1">
    <location>
        <begin position="8"/>
        <end position="37"/>
    </location>
</feature>
<evidence type="ECO:0000313" key="5">
    <source>
        <dbReference type="Proteomes" id="UP000198546"/>
    </source>
</evidence>
<dbReference type="AlphaFoldDB" id="A0A1G6VPR3"/>
<dbReference type="InterPro" id="IPR002881">
    <property type="entry name" value="DUF58"/>
</dbReference>
<protein>
    <recommendedName>
        <fullName evidence="3">DUF58 domain-containing protein</fullName>
    </recommendedName>
</protein>
<keyword evidence="2" id="KW-1133">Transmembrane helix</keyword>
<organism evidence="4 5">
    <name type="scientific">Auraticoccus monumenti</name>
    <dbReference type="NCBI Taxonomy" id="675864"/>
    <lineage>
        <taxon>Bacteria</taxon>
        <taxon>Bacillati</taxon>
        <taxon>Actinomycetota</taxon>
        <taxon>Actinomycetes</taxon>
        <taxon>Propionibacteriales</taxon>
        <taxon>Propionibacteriaceae</taxon>
        <taxon>Auraticoccus</taxon>
    </lineage>
</organism>
<dbReference type="RefSeq" id="WP_090591567.1">
    <property type="nucleotide sequence ID" value="NZ_LT629688.1"/>
</dbReference>
<keyword evidence="2" id="KW-0472">Membrane</keyword>
<evidence type="ECO:0000256" key="1">
    <source>
        <dbReference type="SAM" id="MobiDB-lite"/>
    </source>
</evidence>
<gene>
    <name evidence="4" type="ORF">SAMN04489747_1224</name>
</gene>
<accession>A0A1G6VPR3</accession>
<feature type="transmembrane region" description="Helical" evidence="2">
    <location>
        <begin position="95"/>
        <end position="113"/>
    </location>
</feature>
<sequence length="443" mass="47583">MSEALRQAPGAPASAASAGRLDGSATPAAGTATAPTRTVQVADAPTWRRLPRVAGERVRHVNRLLGVSPAGWTVLALAVAAFWVGGRLGWTELRVASVACVVVLLLAIAFTVGRQTYAVTLDLQSRQVVVGERAFGELRVVNTSERRLWPARIELPVGRRLASFGLPSLGGRASHDEVFAVPTVRRSVITVGPARTVRGDPFRLMGREILWTEAIDLYVHPRTVRLPGRQGGFIRDLEGQTTGEVTSSDINFHALREYVPGDDQRYVHWRSTARTGTLMVRQFEETRRSHVAVALDVAGDSYLSDDEFELAVSVVGSVSLQSLRDENTLSVMTTAEHLKAVSPRRALDELSGVAMINRGSIAELVRACVRSVPGASIAVVVTGSQVAPADLRRACTLFDLDVRVVAVRVELGSEVSTQTLSNVTLVTLGSLDALPAALRRAAL</sequence>
<dbReference type="PANTHER" id="PTHR34351">
    <property type="entry name" value="SLR1927 PROTEIN-RELATED"/>
    <property type="match status" value="1"/>
</dbReference>